<dbReference type="NCBIfam" id="NF008183">
    <property type="entry name" value="PRK10933.1"/>
    <property type="match status" value="1"/>
</dbReference>
<proteinExistence type="inferred from homology"/>
<dbReference type="EMBL" id="CP063414">
    <property type="protein sequence ID" value="UOE77672.1"/>
    <property type="molecule type" value="Genomic_DNA"/>
</dbReference>
<protein>
    <submittedName>
        <fullName evidence="5">Alpha-glucosidase</fullName>
    </submittedName>
</protein>
<dbReference type="GO" id="GO:0004556">
    <property type="term" value="F:alpha-amylase activity"/>
    <property type="evidence" value="ECO:0007669"/>
    <property type="project" value="TreeGrafter"/>
</dbReference>
<dbReference type="Gene3D" id="3.90.400.10">
    <property type="entry name" value="Oligo-1,6-glucosidase, Domain 2"/>
    <property type="match status" value="1"/>
</dbReference>
<accession>A0AB38R4H0</accession>
<dbReference type="Gene3D" id="3.20.20.80">
    <property type="entry name" value="Glycosidases"/>
    <property type="match status" value="1"/>
</dbReference>
<dbReference type="AlphaFoldDB" id="A0AB38R4H0"/>
<dbReference type="SMART" id="SM00642">
    <property type="entry name" value="Aamy"/>
    <property type="match status" value="1"/>
</dbReference>
<reference evidence="5" key="1">
    <citation type="submission" date="2020-10" db="EMBL/GenBank/DDBJ databases">
        <authorList>
            <person name="Delgado J.A."/>
            <person name="Gonzalez J.M."/>
        </authorList>
    </citation>
    <scope>NUCLEOTIDE SEQUENCE</scope>
    <source>
        <strain evidence="5">23.6</strain>
    </source>
</reference>
<dbReference type="InterPro" id="IPR045857">
    <property type="entry name" value="O16G_dom_2"/>
</dbReference>
<evidence type="ECO:0000256" key="1">
    <source>
        <dbReference type="ARBA" id="ARBA00008061"/>
    </source>
</evidence>
<dbReference type="PANTHER" id="PTHR10357">
    <property type="entry name" value="ALPHA-AMYLASE FAMILY MEMBER"/>
    <property type="match status" value="1"/>
</dbReference>
<dbReference type="CDD" id="cd11333">
    <property type="entry name" value="AmyAc_SI_OligoGlu_DGase"/>
    <property type="match status" value="1"/>
</dbReference>
<evidence type="ECO:0000256" key="3">
    <source>
        <dbReference type="ARBA" id="ARBA00023295"/>
    </source>
</evidence>
<evidence type="ECO:0000313" key="5">
    <source>
        <dbReference type="EMBL" id="UOE77672.1"/>
    </source>
</evidence>
<sequence>MKREWWHKSVVYQIYPRSFQDSNGDGIGDLQGIISRLDYLQALGVDLIWLCPVYVSPNEDNGYDVSNYYDIHPEYGTMADMEQLIDEAAQRGIGIMMDIVANHTSDEHPWFVSASKDRNNPFRQFYVWRDGKDNREPSELQSFFGGSAWEYHEQTGQYYLHLFSKKQPDLNWHYPPVRQAIYDVMRFWISKGIRGFRFDVIDLIAKEVDNNIIANGPLLHKYLQEMHREVLDGANVVTVGEAGSVDVEQAILYTAPERRELNMIFSFEHLALDEEAGKQKWDLKPLVLDDLKQVLSKWQYGLAESGWNSLFWNNHDQPRIVSRWGNDTIYRYESATMLATLLHMMKGTPYIYQGEEIGMTNVRFPDLSYYRDIETLQMYKERIQKGYSHEEIMTSIYAKSRDNARTPMQWDQTDHAGFTTGTPWIAVNPNYVNINVEKDLQAERSIYRYYQRLIQLRKKTDIVVYGDYQLLETEPQIYAYTRQLGKERWYIICNFTDKMVECKLLNQLPTGEMILSNYQKSFLNGSLRPYEAIIWKTRI</sequence>
<dbReference type="Pfam" id="PF00128">
    <property type="entry name" value="Alpha-amylase"/>
    <property type="match status" value="1"/>
</dbReference>
<dbReference type="SUPFAM" id="SSF51011">
    <property type="entry name" value="Glycosyl hydrolase domain"/>
    <property type="match status" value="1"/>
</dbReference>
<dbReference type="InterPro" id="IPR013780">
    <property type="entry name" value="Glyco_hydro_b"/>
</dbReference>
<dbReference type="GO" id="GO:0009313">
    <property type="term" value="P:oligosaccharide catabolic process"/>
    <property type="evidence" value="ECO:0007669"/>
    <property type="project" value="TreeGrafter"/>
</dbReference>
<keyword evidence="3" id="KW-0326">Glycosidase</keyword>
<evidence type="ECO:0000256" key="2">
    <source>
        <dbReference type="ARBA" id="ARBA00022801"/>
    </source>
</evidence>
<dbReference type="PANTHER" id="PTHR10357:SF179">
    <property type="entry name" value="NEUTRAL AND BASIC AMINO ACID TRANSPORT PROTEIN RBAT"/>
    <property type="match status" value="1"/>
</dbReference>
<name>A0AB38R4H0_PARTM</name>
<dbReference type="InterPro" id="IPR006047">
    <property type="entry name" value="GH13_cat_dom"/>
</dbReference>
<dbReference type="InterPro" id="IPR017853">
    <property type="entry name" value="GH"/>
</dbReference>
<dbReference type="RefSeq" id="WP_256834905.1">
    <property type="nucleotide sequence ID" value="NZ_CP063414.1"/>
</dbReference>
<comment type="similarity">
    <text evidence="1">Belongs to the glycosyl hydrolase 13 family.</text>
</comment>
<dbReference type="Proteomes" id="UP001058458">
    <property type="component" value="Chromosome"/>
</dbReference>
<evidence type="ECO:0000259" key="4">
    <source>
        <dbReference type="SMART" id="SM00642"/>
    </source>
</evidence>
<dbReference type="Gene3D" id="2.60.40.1180">
    <property type="entry name" value="Golgi alpha-mannosidase II"/>
    <property type="match status" value="1"/>
</dbReference>
<organism evidence="5 6">
    <name type="scientific">Parageobacillus thermoglucosidasius</name>
    <name type="common">Geobacillus thermoglucosidasius</name>
    <dbReference type="NCBI Taxonomy" id="1426"/>
    <lineage>
        <taxon>Bacteria</taxon>
        <taxon>Bacillati</taxon>
        <taxon>Bacillota</taxon>
        <taxon>Bacilli</taxon>
        <taxon>Bacillales</taxon>
        <taxon>Anoxybacillaceae</taxon>
        <taxon>Parageobacillus</taxon>
    </lineage>
</organism>
<dbReference type="FunFam" id="3.20.20.80:FF:000064">
    <property type="entry name" value="Oligo-1,6-glucosidase"/>
    <property type="match status" value="1"/>
</dbReference>
<keyword evidence="2" id="KW-0378">Hydrolase</keyword>
<evidence type="ECO:0000313" key="6">
    <source>
        <dbReference type="Proteomes" id="UP001058458"/>
    </source>
</evidence>
<dbReference type="SUPFAM" id="SSF51445">
    <property type="entry name" value="(Trans)glycosidases"/>
    <property type="match status" value="1"/>
</dbReference>
<feature type="domain" description="Glycosyl hydrolase family 13 catalytic" evidence="4">
    <location>
        <begin position="13"/>
        <end position="405"/>
    </location>
</feature>
<dbReference type="FunFam" id="2.60.40.1180:FF:000007">
    <property type="entry name" value="Sucrose isomerase"/>
    <property type="match status" value="1"/>
</dbReference>
<gene>
    <name evidence="5" type="ORF">IMI45_07725</name>
</gene>
<dbReference type="FunFam" id="3.90.400.10:FF:000002">
    <property type="entry name" value="Sucrose isomerase"/>
    <property type="match status" value="1"/>
</dbReference>